<dbReference type="SMART" id="SM00481">
    <property type="entry name" value="POLIIIAc"/>
    <property type="match status" value="1"/>
</dbReference>
<accession>A0A8J8SFI7</accession>
<dbReference type="PANTHER" id="PTHR36928">
    <property type="entry name" value="PHOSPHATASE YCDX-RELATED"/>
    <property type="match status" value="1"/>
</dbReference>
<feature type="domain" description="Polymerase/histidinol phosphatase N-terminal" evidence="1">
    <location>
        <begin position="4"/>
        <end position="72"/>
    </location>
</feature>
<keyword evidence="3" id="KW-1185">Reference proteome</keyword>
<dbReference type="GO" id="GO:0008270">
    <property type="term" value="F:zinc ion binding"/>
    <property type="evidence" value="ECO:0007669"/>
    <property type="project" value="TreeGrafter"/>
</dbReference>
<dbReference type="InterPro" id="IPR003141">
    <property type="entry name" value="Pol/His_phosphatase_N"/>
</dbReference>
<organism evidence="2 3">
    <name type="scientific">Vallitalea pronyensis</name>
    <dbReference type="NCBI Taxonomy" id="1348613"/>
    <lineage>
        <taxon>Bacteria</taxon>
        <taxon>Bacillati</taxon>
        <taxon>Bacillota</taxon>
        <taxon>Clostridia</taxon>
        <taxon>Lachnospirales</taxon>
        <taxon>Vallitaleaceae</taxon>
        <taxon>Vallitalea</taxon>
    </lineage>
</organism>
<dbReference type="Gene3D" id="3.20.20.140">
    <property type="entry name" value="Metal-dependent hydrolases"/>
    <property type="match status" value="1"/>
</dbReference>
<sequence length="252" mass="29482">MNIMDLHTHTQFSDGDGTVEDIVRVAKEKGIKVGISDHVFCSKMNDMDAIENYLNALDQYDVYKGVEANMKDIIHWPDRLLHQLDYVISSVHTFYDRHTKDRIWLSSYFGYRVGHSSSYKKQYKTEDCEYIMEALLQTIEKCFRQSRVDIYGHCTILPFYDELQGTTFIDGWENEILHLCEKYQVALELSGLWKAPSTHLIKKALNKNIQFSLGSDCHRLTEICNLDYPLTLIQKLNIPQHRMFTIKNNKQS</sequence>
<dbReference type="GO" id="GO:0005829">
    <property type="term" value="C:cytosol"/>
    <property type="evidence" value="ECO:0007669"/>
    <property type="project" value="TreeGrafter"/>
</dbReference>
<dbReference type="PANTHER" id="PTHR36928:SF1">
    <property type="entry name" value="PHOSPHATASE YCDX-RELATED"/>
    <property type="match status" value="1"/>
</dbReference>
<gene>
    <name evidence="2" type="ORF">HZI73_03330</name>
</gene>
<dbReference type="GO" id="GO:0042578">
    <property type="term" value="F:phosphoric ester hydrolase activity"/>
    <property type="evidence" value="ECO:0007669"/>
    <property type="project" value="TreeGrafter"/>
</dbReference>
<evidence type="ECO:0000313" key="2">
    <source>
        <dbReference type="EMBL" id="QUI21374.1"/>
    </source>
</evidence>
<evidence type="ECO:0000259" key="1">
    <source>
        <dbReference type="SMART" id="SM00481"/>
    </source>
</evidence>
<proteinExistence type="predicted"/>
<dbReference type="InterPro" id="IPR016195">
    <property type="entry name" value="Pol/histidinol_Pase-like"/>
</dbReference>
<protein>
    <submittedName>
        <fullName evidence="2">PHP domain-containing protein</fullName>
    </submittedName>
</protein>
<dbReference type="Proteomes" id="UP000683246">
    <property type="component" value="Chromosome"/>
</dbReference>
<dbReference type="AlphaFoldDB" id="A0A8J8SFI7"/>
<dbReference type="RefSeq" id="WP_212696844.1">
    <property type="nucleotide sequence ID" value="NZ_CP058649.1"/>
</dbReference>
<dbReference type="SUPFAM" id="SSF89550">
    <property type="entry name" value="PHP domain-like"/>
    <property type="match status" value="1"/>
</dbReference>
<dbReference type="InterPro" id="IPR050243">
    <property type="entry name" value="PHP_phosphatase"/>
</dbReference>
<dbReference type="KEGG" id="vpy:HZI73_03330"/>
<evidence type="ECO:0000313" key="3">
    <source>
        <dbReference type="Proteomes" id="UP000683246"/>
    </source>
</evidence>
<dbReference type="Pfam" id="PF02811">
    <property type="entry name" value="PHP"/>
    <property type="match status" value="1"/>
</dbReference>
<dbReference type="InterPro" id="IPR004013">
    <property type="entry name" value="PHP_dom"/>
</dbReference>
<name>A0A8J8SFI7_9FIRM</name>
<dbReference type="EMBL" id="CP058649">
    <property type="protein sequence ID" value="QUI21374.1"/>
    <property type="molecule type" value="Genomic_DNA"/>
</dbReference>
<reference evidence="2" key="1">
    <citation type="submission" date="2020-07" db="EMBL/GenBank/DDBJ databases">
        <title>Vallitalea pronyensis genome.</title>
        <authorList>
            <person name="Postec A."/>
        </authorList>
    </citation>
    <scope>NUCLEOTIDE SEQUENCE</scope>
    <source>
        <strain evidence="2">FatNI3</strain>
    </source>
</reference>